<dbReference type="Gene3D" id="3.90.950.20">
    <property type="entry name" value="CinA-like"/>
    <property type="match status" value="1"/>
</dbReference>
<dbReference type="PIRSF" id="PIRSF006728">
    <property type="entry name" value="CinA"/>
    <property type="match status" value="1"/>
</dbReference>
<dbReference type="Pfam" id="PF02464">
    <property type="entry name" value="CinA"/>
    <property type="match status" value="1"/>
</dbReference>
<dbReference type="NCBIfam" id="TIGR00177">
    <property type="entry name" value="molyb_syn"/>
    <property type="match status" value="1"/>
</dbReference>
<dbReference type="RefSeq" id="WP_198829718.1">
    <property type="nucleotide sequence ID" value="NZ_CP066308.1"/>
</dbReference>
<evidence type="ECO:0000313" key="6">
    <source>
        <dbReference type="Proteomes" id="UP000677234"/>
    </source>
</evidence>
<dbReference type="Proteomes" id="UP000677234">
    <property type="component" value="Chromosome"/>
</dbReference>
<dbReference type="NCBIfam" id="TIGR00200">
    <property type="entry name" value="cinA_nterm"/>
    <property type="match status" value="1"/>
</dbReference>
<sequence>MKAEIIAVGTELLLGQIANTNAQFLSQKLAEIGIGVYFHTVVGDNAERLMRTIELAASRSDLIIFSGGLGPTQDDLTKETVASYIGAGLVTDRVAMDRIEAFFHQRGTVMTQNNRKQALVFDRGDVFPNDTGMAPGMAAEHEGRTFVLLPGPPSELYPMVERYVMPYLINLLPERQVFHSHVLRFYGIGESALEERLLDLIEGQDNPTIAPYAKEFEVTLRITARAKTMQEAEELIAPVESEIRNRLGAYIYAEGETSLHEVLVDELAQSGRTIACAESCTGGRTASLITSVPGSSAVMRGGIVCYTNEAKHDLVGIPQEVLDSAGAISEETARLLAENIRQKLGASCGISVTGVAGPDPSEGKPVGLVYIGVAVEGLPTVVKEVRLAGSRHAIVSRAAKFALFYALQRLKKGERI</sequence>
<dbReference type="PANTHER" id="PTHR13939:SF0">
    <property type="entry name" value="NMN AMIDOHYDROLASE-LIKE PROTEIN YFAY"/>
    <property type="match status" value="1"/>
</dbReference>
<dbReference type="Pfam" id="PF00994">
    <property type="entry name" value="MoCF_biosynth"/>
    <property type="match status" value="1"/>
</dbReference>
<dbReference type="SMART" id="SM00852">
    <property type="entry name" value="MoCF_biosynth"/>
    <property type="match status" value="1"/>
</dbReference>
<dbReference type="NCBIfam" id="TIGR00199">
    <property type="entry name" value="PncC_domain"/>
    <property type="match status" value="1"/>
</dbReference>
<proteinExistence type="inferred from homology"/>
<dbReference type="InterPro" id="IPR001453">
    <property type="entry name" value="MoaB/Mog_dom"/>
</dbReference>
<dbReference type="PANTHER" id="PTHR13939">
    <property type="entry name" value="NICOTINAMIDE-NUCLEOTIDE AMIDOHYDROLASE PNCC"/>
    <property type="match status" value="1"/>
</dbReference>
<feature type="domain" description="MoaB/Mog" evidence="2">
    <location>
        <begin position="4"/>
        <end position="171"/>
    </location>
</feature>
<evidence type="ECO:0000256" key="1">
    <source>
        <dbReference type="HAMAP-Rule" id="MF_00226"/>
    </source>
</evidence>
<dbReference type="SUPFAM" id="SSF142433">
    <property type="entry name" value="CinA-like"/>
    <property type="match status" value="1"/>
</dbReference>
<dbReference type="Gene3D" id="3.40.980.10">
    <property type="entry name" value="MoaB/Mog-like domain"/>
    <property type="match status" value="1"/>
</dbReference>
<dbReference type="CDD" id="cd00885">
    <property type="entry name" value="cinA"/>
    <property type="match status" value="1"/>
</dbReference>
<gene>
    <name evidence="1" type="primary">cinA</name>
    <name evidence="3" type="ORF">JD108_10285</name>
    <name evidence="4" type="ORF">KDJ56_09980</name>
</gene>
<organism evidence="3 5">
    <name type="scientific">Brevibacillus composti</name>
    <dbReference type="NCBI Taxonomy" id="2796470"/>
    <lineage>
        <taxon>Bacteria</taxon>
        <taxon>Bacillati</taxon>
        <taxon>Bacillota</taxon>
        <taxon>Bacilli</taxon>
        <taxon>Bacillales</taxon>
        <taxon>Paenibacillaceae</taxon>
        <taxon>Brevibacillus</taxon>
    </lineage>
</organism>
<dbReference type="InterPro" id="IPR036653">
    <property type="entry name" value="CinA-like_C"/>
</dbReference>
<dbReference type="InterPro" id="IPR041424">
    <property type="entry name" value="CinA_KH"/>
</dbReference>
<dbReference type="AlphaFoldDB" id="A0A7T5EP92"/>
<dbReference type="EMBL" id="CP073708">
    <property type="protein sequence ID" value="QUO43241.1"/>
    <property type="molecule type" value="Genomic_DNA"/>
</dbReference>
<keyword evidence="6" id="KW-1185">Reference proteome</keyword>
<dbReference type="InterPro" id="IPR036425">
    <property type="entry name" value="MoaB/Mog-like_dom_sf"/>
</dbReference>
<dbReference type="Proteomes" id="UP000595847">
    <property type="component" value="Chromosome"/>
</dbReference>
<dbReference type="EMBL" id="CP066308">
    <property type="protein sequence ID" value="QQE76212.1"/>
    <property type="molecule type" value="Genomic_DNA"/>
</dbReference>
<dbReference type="Pfam" id="PF18146">
    <property type="entry name" value="CinA_KH"/>
    <property type="match status" value="1"/>
</dbReference>
<evidence type="ECO:0000313" key="4">
    <source>
        <dbReference type="EMBL" id="QUO43241.1"/>
    </source>
</evidence>
<dbReference type="SUPFAM" id="SSF53218">
    <property type="entry name" value="Molybdenum cofactor biosynthesis proteins"/>
    <property type="match status" value="1"/>
</dbReference>
<dbReference type="Gene3D" id="3.30.70.2860">
    <property type="match status" value="1"/>
</dbReference>
<reference evidence="4" key="2">
    <citation type="submission" date="2021-04" db="EMBL/GenBank/DDBJ databases">
        <title>Brevibacillus composti FJAT-54423, complete genome.</title>
        <authorList>
            <person name="Tang R."/>
        </authorList>
    </citation>
    <scope>NUCLEOTIDE SEQUENCE</scope>
    <source>
        <strain evidence="4">FJAT-54424</strain>
    </source>
</reference>
<name>A0A7T5EP92_9BACL</name>
<accession>A0A7T5EP92</accession>
<reference evidence="3 5" key="1">
    <citation type="submission" date="2020-12" db="EMBL/GenBank/DDBJ databases">
        <title>strain FJAT-54423T represents a novel species of the genus Brevibacillus.</title>
        <authorList>
            <person name="Tang R."/>
        </authorList>
    </citation>
    <scope>NUCLEOTIDE SEQUENCE [LARGE SCALE GENOMIC DNA]</scope>
    <source>
        <strain evidence="3 5">FJAT-54423</strain>
    </source>
</reference>
<comment type="similarity">
    <text evidence="1">Belongs to the CinA family.</text>
</comment>
<evidence type="ECO:0000313" key="3">
    <source>
        <dbReference type="EMBL" id="QQE76212.1"/>
    </source>
</evidence>
<dbReference type="HAMAP" id="MF_00226_B">
    <property type="entry name" value="CinA_B"/>
    <property type="match status" value="1"/>
</dbReference>
<dbReference type="KEGG" id="bcop:JD108_10285"/>
<evidence type="ECO:0000259" key="2">
    <source>
        <dbReference type="SMART" id="SM00852"/>
    </source>
</evidence>
<dbReference type="InterPro" id="IPR008135">
    <property type="entry name" value="Competence-induced_CinA"/>
</dbReference>
<dbReference type="NCBIfam" id="NF001813">
    <property type="entry name" value="PRK00549.1"/>
    <property type="match status" value="1"/>
</dbReference>
<dbReference type="InterPro" id="IPR008136">
    <property type="entry name" value="CinA_C"/>
</dbReference>
<dbReference type="InterPro" id="IPR050101">
    <property type="entry name" value="CinA"/>
</dbReference>
<evidence type="ECO:0000313" key="5">
    <source>
        <dbReference type="Proteomes" id="UP000595847"/>
    </source>
</evidence>
<protein>
    <recommendedName>
        <fullName evidence="1">Putative competence-damage inducible protein</fullName>
    </recommendedName>
</protein>